<dbReference type="EMBL" id="LNQE01001101">
    <property type="protein sequence ID" value="KUG21095.1"/>
    <property type="molecule type" value="Genomic_DNA"/>
</dbReference>
<keyword evidence="1" id="KW-0812">Transmembrane</keyword>
<comment type="caution">
    <text evidence="2">The sequence shown here is derived from an EMBL/GenBank/DDBJ whole genome shotgun (WGS) entry which is preliminary data.</text>
</comment>
<keyword evidence="1" id="KW-1133">Transmembrane helix</keyword>
<dbReference type="InterPro" id="IPR017059">
    <property type="entry name" value="NiFe-hyd_3_EhaH_prd"/>
</dbReference>
<feature type="transmembrane region" description="Helical" evidence="1">
    <location>
        <begin position="116"/>
        <end position="137"/>
    </location>
</feature>
<evidence type="ECO:0000256" key="1">
    <source>
        <dbReference type="SAM" id="Phobius"/>
    </source>
</evidence>
<feature type="transmembrane region" description="Helical" evidence="1">
    <location>
        <begin position="149"/>
        <end position="169"/>
    </location>
</feature>
<feature type="transmembrane region" description="Helical" evidence="1">
    <location>
        <begin position="47"/>
        <end position="65"/>
    </location>
</feature>
<accession>A0A0W8FJR1</accession>
<sequence length="171" mass="18067">MVEIAFGGDAYLAKEIPTKDLAFQRFMAIACGLATLAAVVSGDLFNFALFTSMVGITNIGIVAAVRSRHVLNAAYQYGIVAMVATLPLFGAAAITLATTGSLSLWELYRAGITVPFVAKAFLVLGVMGEGMAPFYVAKAEITRAPGAPYILMIHVSSLLVFLRVVEIALSM</sequence>
<name>A0A0W8FJR1_9ZZZZ</name>
<protein>
    <submittedName>
        <fullName evidence="2">Energy conserving hydrogenase eha proton-sodium antiporter protein h</fullName>
    </submittedName>
</protein>
<feature type="transmembrane region" description="Helical" evidence="1">
    <location>
        <begin position="21"/>
        <end position="41"/>
    </location>
</feature>
<proteinExistence type="predicted"/>
<dbReference type="Pfam" id="PF10125">
    <property type="entry name" value="NADHdeh_related"/>
    <property type="match status" value="1"/>
</dbReference>
<reference evidence="2" key="1">
    <citation type="journal article" date="2015" name="Proc. Natl. Acad. Sci. U.S.A.">
        <title>Networks of energetic and metabolic interactions define dynamics in microbial communities.</title>
        <authorList>
            <person name="Embree M."/>
            <person name="Liu J.K."/>
            <person name="Al-Bassam M.M."/>
            <person name="Zengler K."/>
        </authorList>
    </citation>
    <scope>NUCLEOTIDE SEQUENCE</scope>
</reference>
<feature type="transmembrane region" description="Helical" evidence="1">
    <location>
        <begin position="77"/>
        <end position="96"/>
    </location>
</feature>
<keyword evidence="1" id="KW-0472">Membrane</keyword>
<dbReference type="AlphaFoldDB" id="A0A0W8FJR1"/>
<gene>
    <name evidence="2" type="ORF">ASZ90_009166</name>
</gene>
<evidence type="ECO:0000313" key="2">
    <source>
        <dbReference type="EMBL" id="KUG21095.1"/>
    </source>
</evidence>
<organism evidence="2">
    <name type="scientific">hydrocarbon metagenome</name>
    <dbReference type="NCBI Taxonomy" id="938273"/>
    <lineage>
        <taxon>unclassified sequences</taxon>
        <taxon>metagenomes</taxon>
        <taxon>ecological metagenomes</taxon>
    </lineage>
</organism>